<feature type="transmembrane region" description="Helical" evidence="1">
    <location>
        <begin position="117"/>
        <end position="138"/>
    </location>
</feature>
<feature type="transmembrane region" description="Helical" evidence="1">
    <location>
        <begin position="240"/>
        <end position="261"/>
    </location>
</feature>
<keyword evidence="1" id="KW-1133">Transmembrane helix</keyword>
<feature type="transmembrane region" description="Helical" evidence="1">
    <location>
        <begin position="62"/>
        <end position="85"/>
    </location>
</feature>
<gene>
    <name evidence="2" type="ORF">BDV98DRAFT_590720</name>
</gene>
<dbReference type="EMBL" id="ML178819">
    <property type="protein sequence ID" value="TFL03834.1"/>
    <property type="molecule type" value="Genomic_DNA"/>
</dbReference>
<keyword evidence="1" id="KW-0812">Transmembrane</keyword>
<dbReference type="Proteomes" id="UP000305067">
    <property type="component" value="Unassembled WGS sequence"/>
</dbReference>
<sequence length="371" mass="40731">MACTIGSSSECKHTLPQIVARSVGDFGLSLIICATMYSAHMIIGLYTLYTLYHAKVAQRGKLIALVSSFLVLGSINWVCYAQLILRSTRVIFDMLGDQLKGNPQNLEAWMWQGSRTLLFLVKIPAVIILVLAEGYLVYRCCTIWNRHRLIVIPLVSMYLFIVTTGNMAEAVIWAVEFPGFPSTQPHDRVESTKANAALFWIALVAFNLIVTILIVARLLILRARMIGTLGKQYGSGYTGIVAIVVESALIYDLWLTLSFMFFPGTPYIGSVFNPGITQSLCISMELIILRLSMGQGISAAVATAARHSPPLPVSNKTALEDANPIQSLRAERGNQETSTRASQFPSSVAAVIRSFDSRFSVQEVHRPGPVA</sequence>
<proteinExistence type="predicted"/>
<accession>A0A5C3QZL5</accession>
<name>A0A5C3QZL5_9AGAR</name>
<reference evidence="2 3" key="1">
    <citation type="journal article" date="2019" name="Nat. Ecol. Evol.">
        <title>Megaphylogeny resolves global patterns of mushroom evolution.</title>
        <authorList>
            <person name="Varga T."/>
            <person name="Krizsan K."/>
            <person name="Foldi C."/>
            <person name="Dima B."/>
            <person name="Sanchez-Garcia M."/>
            <person name="Sanchez-Ramirez S."/>
            <person name="Szollosi G.J."/>
            <person name="Szarkandi J.G."/>
            <person name="Papp V."/>
            <person name="Albert L."/>
            <person name="Andreopoulos W."/>
            <person name="Angelini C."/>
            <person name="Antonin V."/>
            <person name="Barry K.W."/>
            <person name="Bougher N.L."/>
            <person name="Buchanan P."/>
            <person name="Buyck B."/>
            <person name="Bense V."/>
            <person name="Catcheside P."/>
            <person name="Chovatia M."/>
            <person name="Cooper J."/>
            <person name="Damon W."/>
            <person name="Desjardin D."/>
            <person name="Finy P."/>
            <person name="Geml J."/>
            <person name="Haridas S."/>
            <person name="Hughes K."/>
            <person name="Justo A."/>
            <person name="Karasinski D."/>
            <person name="Kautmanova I."/>
            <person name="Kiss B."/>
            <person name="Kocsube S."/>
            <person name="Kotiranta H."/>
            <person name="LaButti K.M."/>
            <person name="Lechner B.E."/>
            <person name="Liimatainen K."/>
            <person name="Lipzen A."/>
            <person name="Lukacs Z."/>
            <person name="Mihaltcheva S."/>
            <person name="Morgado L.N."/>
            <person name="Niskanen T."/>
            <person name="Noordeloos M.E."/>
            <person name="Ohm R.A."/>
            <person name="Ortiz-Santana B."/>
            <person name="Ovrebo C."/>
            <person name="Racz N."/>
            <person name="Riley R."/>
            <person name="Savchenko A."/>
            <person name="Shiryaev A."/>
            <person name="Soop K."/>
            <person name="Spirin V."/>
            <person name="Szebenyi C."/>
            <person name="Tomsovsky M."/>
            <person name="Tulloss R.E."/>
            <person name="Uehling J."/>
            <person name="Grigoriev I.V."/>
            <person name="Vagvolgyi C."/>
            <person name="Papp T."/>
            <person name="Martin F.M."/>
            <person name="Miettinen O."/>
            <person name="Hibbett D.S."/>
            <person name="Nagy L.G."/>
        </authorList>
    </citation>
    <scope>NUCLEOTIDE SEQUENCE [LARGE SCALE GENOMIC DNA]</scope>
    <source>
        <strain evidence="2 3">CBS 309.79</strain>
    </source>
</reference>
<organism evidence="2 3">
    <name type="scientific">Pterulicium gracile</name>
    <dbReference type="NCBI Taxonomy" id="1884261"/>
    <lineage>
        <taxon>Eukaryota</taxon>
        <taxon>Fungi</taxon>
        <taxon>Dikarya</taxon>
        <taxon>Basidiomycota</taxon>
        <taxon>Agaricomycotina</taxon>
        <taxon>Agaricomycetes</taxon>
        <taxon>Agaricomycetidae</taxon>
        <taxon>Agaricales</taxon>
        <taxon>Pleurotineae</taxon>
        <taxon>Pterulaceae</taxon>
        <taxon>Pterulicium</taxon>
    </lineage>
</organism>
<feature type="transmembrane region" description="Helical" evidence="1">
    <location>
        <begin position="26"/>
        <end position="50"/>
    </location>
</feature>
<dbReference type="OrthoDB" id="2905268at2759"/>
<evidence type="ECO:0000313" key="3">
    <source>
        <dbReference type="Proteomes" id="UP000305067"/>
    </source>
</evidence>
<protein>
    <recommendedName>
        <fullName evidence="4">Organic solute transporter Ostalpha-domain-containing protein</fullName>
    </recommendedName>
</protein>
<feature type="transmembrane region" description="Helical" evidence="1">
    <location>
        <begin position="195"/>
        <end position="220"/>
    </location>
</feature>
<evidence type="ECO:0008006" key="4">
    <source>
        <dbReference type="Google" id="ProtNLM"/>
    </source>
</evidence>
<evidence type="ECO:0000256" key="1">
    <source>
        <dbReference type="SAM" id="Phobius"/>
    </source>
</evidence>
<feature type="transmembrane region" description="Helical" evidence="1">
    <location>
        <begin position="150"/>
        <end position="175"/>
    </location>
</feature>
<keyword evidence="3" id="KW-1185">Reference proteome</keyword>
<evidence type="ECO:0000313" key="2">
    <source>
        <dbReference type="EMBL" id="TFL03834.1"/>
    </source>
</evidence>
<keyword evidence="1" id="KW-0472">Membrane</keyword>
<dbReference type="AlphaFoldDB" id="A0A5C3QZL5"/>